<gene>
    <name evidence="4" type="ORF">EDD33_2840</name>
</gene>
<feature type="region of interest" description="Disordered" evidence="2">
    <location>
        <begin position="182"/>
        <end position="204"/>
    </location>
</feature>
<evidence type="ECO:0000256" key="2">
    <source>
        <dbReference type="SAM" id="MobiDB-lite"/>
    </source>
</evidence>
<dbReference type="SUPFAM" id="SSF53335">
    <property type="entry name" value="S-adenosyl-L-methionine-dependent methyltransferases"/>
    <property type="match status" value="1"/>
</dbReference>
<dbReference type="Gene3D" id="3.40.50.150">
    <property type="entry name" value="Vaccinia Virus protein VP39"/>
    <property type="match status" value="1"/>
</dbReference>
<keyword evidence="5" id="KW-1185">Reference proteome</keyword>
<dbReference type="GO" id="GO:0032259">
    <property type="term" value="P:methylation"/>
    <property type="evidence" value="ECO:0007669"/>
    <property type="project" value="UniProtKB-KW"/>
</dbReference>
<dbReference type="GO" id="GO:0008168">
    <property type="term" value="F:methyltransferase activity"/>
    <property type="evidence" value="ECO:0007669"/>
    <property type="project" value="UniProtKB-KW"/>
</dbReference>
<proteinExistence type="predicted"/>
<evidence type="ECO:0000256" key="1">
    <source>
        <dbReference type="ARBA" id="ARBA00022679"/>
    </source>
</evidence>
<dbReference type="InterPro" id="IPR029063">
    <property type="entry name" value="SAM-dependent_MTases_sf"/>
</dbReference>
<dbReference type="OrthoDB" id="9805171at2"/>
<dbReference type="Proteomes" id="UP000281738">
    <property type="component" value="Unassembled WGS sequence"/>
</dbReference>
<dbReference type="CDD" id="cd02440">
    <property type="entry name" value="AdoMet_MTases"/>
    <property type="match status" value="1"/>
</dbReference>
<feature type="domain" description="Methyltransferase" evidence="3">
    <location>
        <begin position="47"/>
        <end position="137"/>
    </location>
</feature>
<accession>A0A3N2CWU8</accession>
<evidence type="ECO:0000313" key="5">
    <source>
        <dbReference type="Proteomes" id="UP000281738"/>
    </source>
</evidence>
<dbReference type="AlphaFoldDB" id="A0A3N2CWU8"/>
<keyword evidence="1 4" id="KW-0808">Transferase</keyword>
<protein>
    <submittedName>
        <fullName evidence="4">Methyltransferase family protein</fullName>
    </submittedName>
</protein>
<dbReference type="EMBL" id="RKHO01000001">
    <property type="protein sequence ID" value="ROR91959.1"/>
    <property type="molecule type" value="Genomic_DNA"/>
</dbReference>
<dbReference type="Pfam" id="PF13649">
    <property type="entry name" value="Methyltransf_25"/>
    <property type="match status" value="1"/>
</dbReference>
<name>A0A3N2CWU8_9ACTN</name>
<reference evidence="4 5" key="1">
    <citation type="submission" date="2018-11" db="EMBL/GenBank/DDBJ databases">
        <title>Sequencing the genomes of 1000 actinobacteria strains.</title>
        <authorList>
            <person name="Klenk H.-P."/>
        </authorList>
    </citation>
    <scope>NUCLEOTIDE SEQUENCE [LARGE SCALE GENOMIC DNA]</scope>
    <source>
        <strain evidence="4 5">DSM 12652</strain>
    </source>
</reference>
<feature type="compositionally biased region" description="Basic and acidic residues" evidence="2">
    <location>
        <begin position="182"/>
        <end position="197"/>
    </location>
</feature>
<dbReference type="PANTHER" id="PTHR43861">
    <property type="entry name" value="TRANS-ACONITATE 2-METHYLTRANSFERASE-RELATED"/>
    <property type="match status" value="1"/>
</dbReference>
<dbReference type="RefSeq" id="WP_123391578.1">
    <property type="nucleotide sequence ID" value="NZ_RKHO01000001.1"/>
</dbReference>
<evidence type="ECO:0000259" key="3">
    <source>
        <dbReference type="Pfam" id="PF13649"/>
    </source>
</evidence>
<sequence length="204" mass="21369">MTRAEVAAAYDARAEEYVEKLGSLSQMAPQDRSTIATWRDATTGRLLDAGSGPGHWTDVLSDGGRREVLGVDGTPRFAASARQRFPHLHLAVADLAALPVATASVGGVLAWFSVIHTPPASVPATLSELARVLAPGGSLLLGFFDGEAGVPFEHTVLTAYHWSADALGVLLAEAGFVVERTASRQDPGARRQGELVARRASSGS</sequence>
<comment type="caution">
    <text evidence="4">The sequence shown here is derived from an EMBL/GenBank/DDBJ whole genome shotgun (WGS) entry which is preliminary data.</text>
</comment>
<evidence type="ECO:0000313" key="4">
    <source>
        <dbReference type="EMBL" id="ROR91959.1"/>
    </source>
</evidence>
<dbReference type="InterPro" id="IPR041698">
    <property type="entry name" value="Methyltransf_25"/>
</dbReference>
<keyword evidence="4" id="KW-0489">Methyltransferase</keyword>
<organism evidence="4 5">
    <name type="scientific">Nocardioides aurantiacus</name>
    <dbReference type="NCBI Taxonomy" id="86796"/>
    <lineage>
        <taxon>Bacteria</taxon>
        <taxon>Bacillati</taxon>
        <taxon>Actinomycetota</taxon>
        <taxon>Actinomycetes</taxon>
        <taxon>Propionibacteriales</taxon>
        <taxon>Nocardioidaceae</taxon>
        <taxon>Nocardioides</taxon>
    </lineage>
</organism>